<dbReference type="GO" id="GO:0016132">
    <property type="term" value="P:brassinosteroid biosynthetic process"/>
    <property type="evidence" value="ECO:0007669"/>
    <property type="project" value="TreeGrafter"/>
</dbReference>
<name>A0A7J0EQH8_9ERIC</name>
<dbReference type="Proteomes" id="UP000585474">
    <property type="component" value="Unassembled WGS sequence"/>
</dbReference>
<dbReference type="AlphaFoldDB" id="A0A7J0EQH8"/>
<protein>
    <submittedName>
        <fullName evidence="3">Cytochrome P450, family 702, subfamily A, polypeptide 6</fullName>
    </submittedName>
</protein>
<accession>A0A7J0EQH8</accession>
<dbReference type="PANTHER" id="PTHR24286:SF305">
    <property type="entry name" value="CYTOCHROME P450 708A2"/>
    <property type="match status" value="1"/>
</dbReference>
<evidence type="ECO:0000313" key="3">
    <source>
        <dbReference type="EMBL" id="GFY88456.1"/>
    </source>
</evidence>
<keyword evidence="4" id="KW-1185">Reference proteome</keyword>
<evidence type="ECO:0000313" key="4">
    <source>
        <dbReference type="Proteomes" id="UP000585474"/>
    </source>
</evidence>
<dbReference type="SUPFAM" id="SSF48264">
    <property type="entry name" value="Cytochrome P450"/>
    <property type="match status" value="1"/>
</dbReference>
<evidence type="ECO:0000256" key="1">
    <source>
        <dbReference type="ARBA" id="ARBA00022723"/>
    </source>
</evidence>
<dbReference type="GO" id="GO:0016125">
    <property type="term" value="P:sterol metabolic process"/>
    <property type="evidence" value="ECO:0007669"/>
    <property type="project" value="TreeGrafter"/>
</dbReference>
<dbReference type="GO" id="GO:0020037">
    <property type="term" value="F:heme binding"/>
    <property type="evidence" value="ECO:0007669"/>
    <property type="project" value="InterPro"/>
</dbReference>
<keyword evidence="2" id="KW-0408">Iron</keyword>
<dbReference type="PANTHER" id="PTHR24286">
    <property type="entry name" value="CYTOCHROME P450 26"/>
    <property type="match status" value="1"/>
</dbReference>
<organism evidence="3 4">
    <name type="scientific">Actinidia rufa</name>
    <dbReference type="NCBI Taxonomy" id="165716"/>
    <lineage>
        <taxon>Eukaryota</taxon>
        <taxon>Viridiplantae</taxon>
        <taxon>Streptophyta</taxon>
        <taxon>Embryophyta</taxon>
        <taxon>Tracheophyta</taxon>
        <taxon>Spermatophyta</taxon>
        <taxon>Magnoliopsida</taxon>
        <taxon>eudicotyledons</taxon>
        <taxon>Gunneridae</taxon>
        <taxon>Pentapetalae</taxon>
        <taxon>asterids</taxon>
        <taxon>Ericales</taxon>
        <taxon>Actinidiaceae</taxon>
        <taxon>Actinidia</taxon>
    </lineage>
</organism>
<dbReference type="GO" id="GO:0010268">
    <property type="term" value="P:brassinosteroid homeostasis"/>
    <property type="evidence" value="ECO:0007669"/>
    <property type="project" value="TreeGrafter"/>
</dbReference>
<dbReference type="Gene3D" id="1.10.630.10">
    <property type="entry name" value="Cytochrome P450"/>
    <property type="match status" value="1"/>
</dbReference>
<dbReference type="GO" id="GO:0005506">
    <property type="term" value="F:iron ion binding"/>
    <property type="evidence" value="ECO:0007669"/>
    <property type="project" value="InterPro"/>
</dbReference>
<keyword evidence="1" id="KW-0479">Metal-binding</keyword>
<evidence type="ECO:0000256" key="2">
    <source>
        <dbReference type="ARBA" id="ARBA00023004"/>
    </source>
</evidence>
<dbReference type="GO" id="GO:0004497">
    <property type="term" value="F:monooxygenase activity"/>
    <property type="evidence" value="ECO:0007669"/>
    <property type="project" value="InterPro"/>
</dbReference>
<gene>
    <name evidence="3" type="ORF">Acr_06g0003960</name>
</gene>
<reference evidence="3 4" key="1">
    <citation type="submission" date="2019-07" db="EMBL/GenBank/DDBJ databases">
        <title>De Novo Assembly of kiwifruit Actinidia rufa.</title>
        <authorList>
            <person name="Sugita-Konishi S."/>
            <person name="Sato K."/>
            <person name="Mori E."/>
            <person name="Abe Y."/>
            <person name="Kisaki G."/>
            <person name="Hamano K."/>
            <person name="Suezawa K."/>
            <person name="Otani M."/>
            <person name="Fukuda T."/>
            <person name="Manabe T."/>
            <person name="Gomi K."/>
            <person name="Tabuchi M."/>
            <person name="Akimitsu K."/>
            <person name="Kataoka I."/>
        </authorList>
    </citation>
    <scope>NUCLEOTIDE SEQUENCE [LARGE SCALE GENOMIC DNA]</scope>
    <source>
        <strain evidence="4">cv. Fuchu</strain>
    </source>
</reference>
<dbReference type="EMBL" id="BJWL01000006">
    <property type="protein sequence ID" value="GFY88456.1"/>
    <property type="molecule type" value="Genomic_DNA"/>
</dbReference>
<dbReference type="OrthoDB" id="1372046at2759"/>
<sequence>MLSVGVLSCAFVALATILLSRWVNKWRNPKCNGVLPPGSMGFPLIGEAIQLLIPSRSLDLHPFVKKRVQRYGKVFRTSVVGRPIVMSTDLGSIQKYISTTLNHFGVESIREKLLPQIEQMVTKTLRVWSSCESIEVKHAASTDQREVLNMMRGIVKERLTFPEKYRGDFLDHAIKDMKTEKFLTEDFIVQLMFGILFGNFEPISAVVVLTFKLLSEHPSTLEELTVRIDSDSFIEKLMGPSCCLVFNDVV</sequence>
<comment type="caution">
    <text evidence="3">The sequence shown here is derived from an EMBL/GenBank/DDBJ whole genome shotgun (WGS) entry which is preliminary data.</text>
</comment>
<dbReference type="GO" id="GO:0016705">
    <property type="term" value="F:oxidoreductase activity, acting on paired donors, with incorporation or reduction of molecular oxygen"/>
    <property type="evidence" value="ECO:0007669"/>
    <property type="project" value="InterPro"/>
</dbReference>
<dbReference type="InterPro" id="IPR036396">
    <property type="entry name" value="Cyt_P450_sf"/>
</dbReference>
<proteinExistence type="predicted"/>